<dbReference type="Pfam" id="PF00440">
    <property type="entry name" value="TetR_N"/>
    <property type="match status" value="1"/>
</dbReference>
<evidence type="ECO:0000256" key="4">
    <source>
        <dbReference type="PROSITE-ProRule" id="PRU00335"/>
    </source>
</evidence>
<organism evidence="6 7">
    <name type="scientific">Nocardia alba</name>
    <dbReference type="NCBI Taxonomy" id="225051"/>
    <lineage>
        <taxon>Bacteria</taxon>
        <taxon>Bacillati</taxon>
        <taxon>Actinomycetota</taxon>
        <taxon>Actinomycetes</taxon>
        <taxon>Mycobacteriales</taxon>
        <taxon>Nocardiaceae</taxon>
        <taxon>Nocardia</taxon>
    </lineage>
</organism>
<evidence type="ECO:0000256" key="3">
    <source>
        <dbReference type="ARBA" id="ARBA00023163"/>
    </source>
</evidence>
<proteinExistence type="predicted"/>
<dbReference type="GO" id="GO:0003700">
    <property type="term" value="F:DNA-binding transcription factor activity"/>
    <property type="evidence" value="ECO:0007669"/>
    <property type="project" value="TreeGrafter"/>
</dbReference>
<feature type="DNA-binding region" description="H-T-H motif" evidence="4">
    <location>
        <begin position="38"/>
        <end position="57"/>
    </location>
</feature>
<evidence type="ECO:0000256" key="1">
    <source>
        <dbReference type="ARBA" id="ARBA00023015"/>
    </source>
</evidence>
<keyword evidence="1" id="KW-0805">Transcription regulation</keyword>
<gene>
    <name evidence="6" type="ORF">DFR71_3175</name>
</gene>
<dbReference type="Proteomes" id="UP000294856">
    <property type="component" value="Unassembled WGS sequence"/>
</dbReference>
<dbReference type="InterPro" id="IPR009057">
    <property type="entry name" value="Homeodomain-like_sf"/>
</dbReference>
<dbReference type="PANTHER" id="PTHR30055:SF234">
    <property type="entry name" value="HTH-TYPE TRANSCRIPTIONAL REGULATOR BETI"/>
    <property type="match status" value="1"/>
</dbReference>
<evidence type="ECO:0000313" key="7">
    <source>
        <dbReference type="Proteomes" id="UP000294856"/>
    </source>
</evidence>
<feature type="domain" description="HTH tetR-type" evidence="5">
    <location>
        <begin position="14"/>
        <end position="75"/>
    </location>
</feature>
<comment type="caution">
    <text evidence="6">The sequence shown here is derived from an EMBL/GenBank/DDBJ whole genome shotgun (WGS) entry which is preliminary data.</text>
</comment>
<evidence type="ECO:0000313" key="6">
    <source>
        <dbReference type="EMBL" id="TCJ97139.1"/>
    </source>
</evidence>
<dbReference type="OrthoDB" id="8222629at2"/>
<accession>A0A4R1FU30</accession>
<dbReference type="EMBL" id="SMFR01000002">
    <property type="protein sequence ID" value="TCJ97139.1"/>
    <property type="molecule type" value="Genomic_DNA"/>
</dbReference>
<protein>
    <submittedName>
        <fullName evidence="6">TetR family transcriptional regulator</fullName>
    </submittedName>
</protein>
<dbReference type="SUPFAM" id="SSF48498">
    <property type="entry name" value="Tetracyclin repressor-like, C-terminal domain"/>
    <property type="match status" value="1"/>
</dbReference>
<dbReference type="SUPFAM" id="SSF46689">
    <property type="entry name" value="Homeodomain-like"/>
    <property type="match status" value="1"/>
</dbReference>
<keyword evidence="3" id="KW-0804">Transcription</keyword>
<dbReference type="InterPro" id="IPR036271">
    <property type="entry name" value="Tet_transcr_reg_TetR-rel_C_sf"/>
</dbReference>
<evidence type="ECO:0000259" key="5">
    <source>
        <dbReference type="PROSITE" id="PS50977"/>
    </source>
</evidence>
<keyword evidence="2 4" id="KW-0238">DNA-binding</keyword>
<dbReference type="InterPro" id="IPR001647">
    <property type="entry name" value="HTH_TetR"/>
</dbReference>
<dbReference type="InterPro" id="IPR025996">
    <property type="entry name" value="MT1864/Rv1816-like_C"/>
</dbReference>
<dbReference type="InterPro" id="IPR050109">
    <property type="entry name" value="HTH-type_TetR-like_transc_reg"/>
</dbReference>
<evidence type="ECO:0000256" key="2">
    <source>
        <dbReference type="ARBA" id="ARBA00023125"/>
    </source>
</evidence>
<dbReference type="Gene3D" id="1.10.357.10">
    <property type="entry name" value="Tetracycline Repressor, domain 2"/>
    <property type="match status" value="1"/>
</dbReference>
<dbReference type="AlphaFoldDB" id="A0A4R1FU30"/>
<keyword evidence="7" id="KW-1185">Reference proteome</keyword>
<reference evidence="6 7" key="1">
    <citation type="submission" date="2019-03" db="EMBL/GenBank/DDBJ databases">
        <title>Genomic Encyclopedia of Type Strains, Phase IV (KMG-IV): sequencing the most valuable type-strain genomes for metagenomic binning, comparative biology and taxonomic classification.</title>
        <authorList>
            <person name="Goeker M."/>
        </authorList>
    </citation>
    <scope>NUCLEOTIDE SEQUENCE [LARGE SCALE GENOMIC DNA]</scope>
    <source>
        <strain evidence="6 7">DSM 44684</strain>
    </source>
</reference>
<dbReference type="PANTHER" id="PTHR30055">
    <property type="entry name" value="HTH-TYPE TRANSCRIPTIONAL REGULATOR RUTR"/>
    <property type="match status" value="1"/>
</dbReference>
<dbReference type="Pfam" id="PF13305">
    <property type="entry name" value="TetR_C_33"/>
    <property type="match status" value="1"/>
</dbReference>
<dbReference type="GO" id="GO:0000976">
    <property type="term" value="F:transcription cis-regulatory region binding"/>
    <property type="evidence" value="ECO:0007669"/>
    <property type="project" value="TreeGrafter"/>
</dbReference>
<name>A0A4R1FU30_9NOCA</name>
<dbReference type="RefSeq" id="WP_067446089.1">
    <property type="nucleotide sequence ID" value="NZ_SMFR01000002.1"/>
</dbReference>
<sequence>MSGARQRAVRGDGDRLRAELVGSAIDLLLQPQPAQAPSLRAIARSCGVAPSAVYMHFDSQEALMYAVTDELFGRLRTALDLADVDVEPVGRLAAMIDAYLDWAQHHPGAYQLLFERPDPPPGTGIGPGLDLLDRLGSALAAVTGHRDPTAALQAWNVLHGIASLRIHKPTAPWQSTPQQDAHAIIGALIRT</sequence>
<dbReference type="PROSITE" id="PS50977">
    <property type="entry name" value="HTH_TETR_2"/>
    <property type="match status" value="1"/>
</dbReference>
<dbReference type="STRING" id="1210063.GCA_001612665_00836"/>